<comment type="caution">
    <text evidence="2">The sequence shown here is derived from an EMBL/GenBank/DDBJ whole genome shotgun (WGS) entry which is preliminary data.</text>
</comment>
<dbReference type="InterPro" id="IPR032739">
    <property type="entry name" value="MRNIP"/>
</dbReference>
<dbReference type="PANTHER" id="PTHR15863:SF2">
    <property type="entry name" value="MRN COMPLEX-INTERACTING PROTEIN"/>
    <property type="match status" value="1"/>
</dbReference>
<accession>A0A835EJT5</accession>
<dbReference type="AlphaFoldDB" id="A0A835EJT5"/>
<sequence>MSAASSRTPTSPAAAGSSRLWRSPKRTGTRRRSRSREKRTDWSEYLDDTGEHRDGCGGTGADASDEESGEGIEVITELPQEKPKVRPCKAQSGVVGKRPKPSTHLNSSKRQQIEQGSRPYCAATTAEAQKSKWSKYLDAGFFEERKRPEDSGLHWTELEECANTEATIDVVVDEEIHPDFI</sequence>
<dbReference type="GO" id="GO:0003682">
    <property type="term" value="F:chromatin binding"/>
    <property type="evidence" value="ECO:0007669"/>
    <property type="project" value="TreeGrafter"/>
</dbReference>
<feature type="region of interest" description="Disordered" evidence="1">
    <location>
        <begin position="1"/>
        <end position="119"/>
    </location>
</feature>
<organism evidence="2 3">
    <name type="scientific">Digitaria exilis</name>
    <dbReference type="NCBI Taxonomy" id="1010633"/>
    <lineage>
        <taxon>Eukaryota</taxon>
        <taxon>Viridiplantae</taxon>
        <taxon>Streptophyta</taxon>
        <taxon>Embryophyta</taxon>
        <taxon>Tracheophyta</taxon>
        <taxon>Spermatophyta</taxon>
        <taxon>Magnoliopsida</taxon>
        <taxon>Liliopsida</taxon>
        <taxon>Poales</taxon>
        <taxon>Poaceae</taxon>
        <taxon>PACMAD clade</taxon>
        <taxon>Panicoideae</taxon>
        <taxon>Panicodae</taxon>
        <taxon>Paniceae</taxon>
        <taxon>Anthephorinae</taxon>
        <taxon>Digitaria</taxon>
    </lineage>
</organism>
<evidence type="ECO:0000313" key="2">
    <source>
        <dbReference type="EMBL" id="KAF8696231.1"/>
    </source>
</evidence>
<dbReference type="GO" id="GO:0007095">
    <property type="term" value="P:mitotic G2 DNA damage checkpoint signaling"/>
    <property type="evidence" value="ECO:0007669"/>
    <property type="project" value="TreeGrafter"/>
</dbReference>
<protein>
    <submittedName>
        <fullName evidence="2">Uncharacterized protein</fullName>
    </submittedName>
</protein>
<feature type="compositionally biased region" description="Basic residues" evidence="1">
    <location>
        <begin position="22"/>
        <end position="37"/>
    </location>
</feature>
<dbReference type="GO" id="GO:0005634">
    <property type="term" value="C:nucleus"/>
    <property type="evidence" value="ECO:0007669"/>
    <property type="project" value="TreeGrafter"/>
</dbReference>
<gene>
    <name evidence="2" type="ORF">HU200_037132</name>
</gene>
<dbReference type="Proteomes" id="UP000636709">
    <property type="component" value="Unassembled WGS sequence"/>
</dbReference>
<feature type="compositionally biased region" description="Low complexity" evidence="1">
    <location>
        <begin position="1"/>
        <end position="19"/>
    </location>
</feature>
<evidence type="ECO:0000256" key="1">
    <source>
        <dbReference type="SAM" id="MobiDB-lite"/>
    </source>
</evidence>
<name>A0A835EJT5_9POAL</name>
<reference evidence="2" key="1">
    <citation type="submission" date="2020-07" db="EMBL/GenBank/DDBJ databases">
        <title>Genome sequence and genetic diversity analysis of an under-domesticated orphan crop, white fonio (Digitaria exilis).</title>
        <authorList>
            <person name="Bennetzen J.L."/>
            <person name="Chen S."/>
            <person name="Ma X."/>
            <person name="Wang X."/>
            <person name="Yssel A.E.J."/>
            <person name="Chaluvadi S.R."/>
            <person name="Johnson M."/>
            <person name="Gangashetty P."/>
            <person name="Hamidou F."/>
            <person name="Sanogo M.D."/>
            <person name="Zwaenepoel A."/>
            <person name="Wallace J."/>
            <person name="Van De Peer Y."/>
            <person name="Van Deynze A."/>
        </authorList>
    </citation>
    <scope>NUCLEOTIDE SEQUENCE</scope>
    <source>
        <tissue evidence="2">Leaves</tissue>
    </source>
</reference>
<dbReference type="PANTHER" id="PTHR15863">
    <property type="entry name" value="MRN COMPLEX-INTERACTING PROTEIN"/>
    <property type="match status" value="1"/>
</dbReference>
<feature type="compositionally biased region" description="Polar residues" evidence="1">
    <location>
        <begin position="103"/>
        <end position="115"/>
    </location>
</feature>
<dbReference type="OrthoDB" id="5960226at2759"/>
<proteinExistence type="predicted"/>
<dbReference type="EMBL" id="JACEFO010001882">
    <property type="protein sequence ID" value="KAF8696231.1"/>
    <property type="molecule type" value="Genomic_DNA"/>
</dbReference>
<evidence type="ECO:0000313" key="3">
    <source>
        <dbReference type="Proteomes" id="UP000636709"/>
    </source>
</evidence>
<keyword evidence="3" id="KW-1185">Reference proteome</keyword>